<dbReference type="GO" id="GO:0005737">
    <property type="term" value="C:cytoplasm"/>
    <property type="evidence" value="ECO:0007669"/>
    <property type="project" value="UniProtKB-SubCell"/>
</dbReference>
<evidence type="ECO:0000259" key="4">
    <source>
        <dbReference type="PROSITE" id="PS51203"/>
    </source>
</evidence>
<dbReference type="GO" id="GO:0051082">
    <property type="term" value="F:unfolded protein binding"/>
    <property type="evidence" value="ECO:0007669"/>
    <property type="project" value="TreeGrafter"/>
</dbReference>
<evidence type="ECO:0000256" key="3">
    <source>
        <dbReference type="SAM" id="MobiDB-lite"/>
    </source>
</evidence>
<evidence type="ECO:0000313" key="5">
    <source>
        <dbReference type="EMBL" id="CCO19366.1"/>
    </source>
</evidence>
<keyword evidence="6" id="KW-1185">Reference proteome</keyword>
<feature type="region of interest" description="Disordered" evidence="3">
    <location>
        <begin position="1"/>
        <end position="31"/>
    </location>
</feature>
<comment type="subcellular location">
    <subcellularLocation>
        <location evidence="1">Cytoplasm</location>
    </subcellularLocation>
</comment>
<dbReference type="InterPro" id="IPR037898">
    <property type="entry name" value="NudC_fam"/>
</dbReference>
<dbReference type="STRING" id="41875.K8EMV8"/>
<gene>
    <name evidence="5" type="ordered locus">Bathy13g00840</name>
</gene>
<evidence type="ECO:0000256" key="1">
    <source>
        <dbReference type="ARBA" id="ARBA00004496"/>
    </source>
</evidence>
<evidence type="ECO:0000313" key="6">
    <source>
        <dbReference type="Proteomes" id="UP000198341"/>
    </source>
</evidence>
<dbReference type="OrthoDB" id="416217at2759"/>
<protein>
    <recommendedName>
        <fullName evidence="4">CS domain-containing protein</fullName>
    </recommendedName>
</protein>
<sequence length="254" mass="28819">MAIIREDDEDDDDDENNDNSAEGSTNKIADELETIAMEQKQSKQAELLRELEEELLKRENVSQTHSLEEEEQSKQFRIQMAKLAAQGNMGLSKDKGGEMSALSPEECGGTTEKYSWTQTETEISIHIPLESFEVKGKECKIEIKRKTLDAKIRDAIVFSEGTKNNRLFADVNVDESTWEIDSDEKLKTKTLTVTLAKAKRTMANKHWSYVCENEPKIDVERFGPPVVGVNERNPMDMELMGQMFEQMKTSSEAA</sequence>
<dbReference type="GeneID" id="19012034"/>
<reference evidence="5 6" key="1">
    <citation type="submission" date="2011-10" db="EMBL/GenBank/DDBJ databases">
        <authorList>
            <person name="Genoscope - CEA"/>
        </authorList>
    </citation>
    <scope>NUCLEOTIDE SEQUENCE [LARGE SCALE GENOMIC DNA]</scope>
    <source>
        <strain evidence="5 6">RCC 1105</strain>
    </source>
</reference>
<proteinExistence type="predicted"/>
<dbReference type="RefSeq" id="XP_007509563.1">
    <property type="nucleotide sequence ID" value="XM_007509501.1"/>
</dbReference>
<name>K8EMV8_9CHLO</name>
<organism evidence="5 6">
    <name type="scientific">Bathycoccus prasinos</name>
    <dbReference type="NCBI Taxonomy" id="41875"/>
    <lineage>
        <taxon>Eukaryota</taxon>
        <taxon>Viridiplantae</taxon>
        <taxon>Chlorophyta</taxon>
        <taxon>Mamiellophyceae</taxon>
        <taxon>Mamiellales</taxon>
        <taxon>Bathycoccaceae</taxon>
        <taxon>Bathycoccus</taxon>
    </lineage>
</organism>
<dbReference type="AlphaFoldDB" id="K8EMV8"/>
<dbReference type="PANTHER" id="PTHR12356">
    <property type="entry name" value="NUCLEAR MOVEMENT PROTEIN NUDC"/>
    <property type="match status" value="1"/>
</dbReference>
<feature type="domain" description="CS" evidence="4">
    <location>
        <begin position="109"/>
        <end position="211"/>
    </location>
</feature>
<accession>K8EMV8</accession>
<dbReference type="Proteomes" id="UP000198341">
    <property type="component" value="Chromosome 13"/>
</dbReference>
<dbReference type="EMBL" id="FO082266">
    <property type="protein sequence ID" value="CCO19366.1"/>
    <property type="molecule type" value="Genomic_DNA"/>
</dbReference>
<feature type="region of interest" description="Disordered" evidence="3">
    <location>
        <begin position="91"/>
        <end position="111"/>
    </location>
</feature>
<feature type="compositionally biased region" description="Acidic residues" evidence="3">
    <location>
        <begin position="1"/>
        <end position="17"/>
    </location>
</feature>
<evidence type="ECO:0000256" key="2">
    <source>
        <dbReference type="ARBA" id="ARBA00022490"/>
    </source>
</evidence>
<dbReference type="SUPFAM" id="SSF49764">
    <property type="entry name" value="HSP20-like chaperones"/>
    <property type="match status" value="1"/>
</dbReference>
<dbReference type="InterPro" id="IPR007052">
    <property type="entry name" value="CS_dom"/>
</dbReference>
<dbReference type="KEGG" id="bpg:Bathy13g00840"/>
<dbReference type="InterPro" id="IPR008978">
    <property type="entry name" value="HSP20-like_chaperone"/>
</dbReference>
<dbReference type="PROSITE" id="PS51203">
    <property type="entry name" value="CS"/>
    <property type="match status" value="1"/>
</dbReference>
<dbReference type="GO" id="GO:0006457">
    <property type="term" value="P:protein folding"/>
    <property type="evidence" value="ECO:0007669"/>
    <property type="project" value="TreeGrafter"/>
</dbReference>
<dbReference type="Pfam" id="PF04969">
    <property type="entry name" value="CS"/>
    <property type="match status" value="1"/>
</dbReference>
<keyword evidence="2" id="KW-0963">Cytoplasm</keyword>
<dbReference type="Gene3D" id="2.60.40.790">
    <property type="match status" value="1"/>
</dbReference>
<dbReference type="CDD" id="cd06467">
    <property type="entry name" value="p23_NUDC_like"/>
    <property type="match status" value="1"/>
</dbReference>
<dbReference type="PANTHER" id="PTHR12356:SF3">
    <property type="entry name" value="NUCLEAR MIGRATION PROTEIN NUDC"/>
    <property type="match status" value="1"/>
</dbReference>